<comment type="caution">
    <text evidence="1">The sequence shown here is derived from an EMBL/GenBank/DDBJ whole genome shotgun (WGS) entry which is preliminary data.</text>
</comment>
<accession>A0A838ZTU2</accession>
<dbReference type="RefSeq" id="WP_182043994.1">
    <property type="nucleotide sequence ID" value="NZ_JACDZE010000004.1"/>
</dbReference>
<name>A0A838ZTU2_9FLAO</name>
<gene>
    <name evidence="1" type="ORF">HU137_11495</name>
</gene>
<protein>
    <submittedName>
        <fullName evidence="1">Uncharacterized protein</fullName>
    </submittedName>
</protein>
<organism evidence="1 2">
    <name type="scientific">Moheibacter lacus</name>
    <dbReference type="NCBI Taxonomy" id="2745851"/>
    <lineage>
        <taxon>Bacteria</taxon>
        <taxon>Pseudomonadati</taxon>
        <taxon>Bacteroidota</taxon>
        <taxon>Flavobacteriia</taxon>
        <taxon>Flavobacteriales</taxon>
        <taxon>Weeksellaceae</taxon>
        <taxon>Moheibacter</taxon>
    </lineage>
</organism>
<dbReference type="AlphaFoldDB" id="A0A838ZTU2"/>
<proteinExistence type="predicted"/>
<dbReference type="EMBL" id="JACDZE010000004">
    <property type="protein sequence ID" value="MBA5630397.1"/>
    <property type="molecule type" value="Genomic_DNA"/>
</dbReference>
<evidence type="ECO:0000313" key="1">
    <source>
        <dbReference type="EMBL" id="MBA5630397.1"/>
    </source>
</evidence>
<evidence type="ECO:0000313" key="2">
    <source>
        <dbReference type="Proteomes" id="UP000552241"/>
    </source>
</evidence>
<dbReference type="Proteomes" id="UP000552241">
    <property type="component" value="Unassembled WGS sequence"/>
</dbReference>
<reference evidence="1 2" key="1">
    <citation type="submission" date="2020-07" db="EMBL/GenBank/DDBJ databases">
        <title>Moheibacter lacus sp. nov., a member of the family Flavobacteriaceae isolated from freshwater lake sediment.</title>
        <authorList>
            <person name="Liu Y."/>
        </authorList>
    </citation>
    <scope>NUCLEOTIDE SEQUENCE [LARGE SCALE GENOMIC DNA]</scope>
    <source>
        <strain evidence="1 2">BDHS18</strain>
    </source>
</reference>
<sequence length="186" mass="21084">MNEFTENINKDFELGINDSLFESEKGISNDLEKYPLLKDKLLQAFYRSGGSQSLKPTIKDLLNPKSYYSLRFSIKTSQGKKNDGSTSQTYAAISLLCIAKLSLLNKQSKNKFVESIRFMAIDEAEGLGSNFDMLYKIARANDYQILSLSINPNKIDAEKQNIYLLHNSQEDEKINYDPIPIFGSTN</sequence>
<keyword evidence="2" id="KW-1185">Reference proteome</keyword>